<dbReference type="Pfam" id="PF04931">
    <property type="entry name" value="DNA_pol_phi"/>
    <property type="match status" value="1"/>
</dbReference>
<comment type="caution">
    <text evidence="5">The sequence shown here is derived from an EMBL/GenBank/DDBJ whole genome shotgun (WGS) entry which is preliminary data.</text>
</comment>
<feature type="region of interest" description="Disordered" evidence="4">
    <location>
        <begin position="722"/>
        <end position="750"/>
    </location>
</feature>
<protein>
    <submittedName>
        <fullName evidence="5">DNA polymerase v</fullName>
    </submittedName>
</protein>
<dbReference type="PANTHER" id="PTHR13213:SF2">
    <property type="entry name" value="MYB-BINDING PROTEIN 1A"/>
    <property type="match status" value="1"/>
</dbReference>
<proteinExistence type="inferred from homology"/>
<feature type="compositionally biased region" description="Acidic residues" evidence="4">
    <location>
        <begin position="725"/>
        <end position="750"/>
    </location>
</feature>
<organism evidence="5 6">
    <name type="scientific">Phlyctema vagabunda</name>
    <dbReference type="NCBI Taxonomy" id="108571"/>
    <lineage>
        <taxon>Eukaryota</taxon>
        <taxon>Fungi</taxon>
        <taxon>Dikarya</taxon>
        <taxon>Ascomycota</taxon>
        <taxon>Pezizomycotina</taxon>
        <taxon>Leotiomycetes</taxon>
        <taxon>Helotiales</taxon>
        <taxon>Dermateaceae</taxon>
        <taxon>Phlyctema</taxon>
    </lineage>
</organism>
<evidence type="ECO:0000313" key="5">
    <source>
        <dbReference type="EMBL" id="KAL3419081.1"/>
    </source>
</evidence>
<dbReference type="Proteomes" id="UP001629113">
    <property type="component" value="Unassembled WGS sequence"/>
</dbReference>
<comment type="similarity">
    <text evidence="2">Belongs to the MYBBP1A family.</text>
</comment>
<reference evidence="5 6" key="1">
    <citation type="submission" date="2024-06" db="EMBL/GenBank/DDBJ databases">
        <title>Complete genome of Phlyctema vagabunda strain 19-DSS-EL-015.</title>
        <authorList>
            <person name="Fiorenzani C."/>
        </authorList>
    </citation>
    <scope>NUCLEOTIDE SEQUENCE [LARGE SCALE GENOMIC DNA]</scope>
    <source>
        <strain evidence="5 6">19-DSS-EL-015</strain>
    </source>
</reference>
<evidence type="ECO:0000256" key="1">
    <source>
        <dbReference type="ARBA" id="ARBA00004123"/>
    </source>
</evidence>
<keyword evidence="6" id="KW-1185">Reference proteome</keyword>
<dbReference type="PANTHER" id="PTHR13213">
    <property type="entry name" value="MYB-BINDING PROTEIN 1A FAMILY MEMBER"/>
    <property type="match status" value="1"/>
</dbReference>
<evidence type="ECO:0000256" key="3">
    <source>
        <dbReference type="ARBA" id="ARBA00023242"/>
    </source>
</evidence>
<feature type="region of interest" description="Disordered" evidence="4">
    <location>
        <begin position="762"/>
        <end position="824"/>
    </location>
</feature>
<comment type="subcellular location">
    <subcellularLocation>
        <location evidence="1">Nucleus</location>
    </subcellularLocation>
</comment>
<keyword evidence="3" id="KW-0539">Nucleus</keyword>
<evidence type="ECO:0000256" key="2">
    <source>
        <dbReference type="ARBA" id="ARBA00006809"/>
    </source>
</evidence>
<dbReference type="InterPro" id="IPR007015">
    <property type="entry name" value="DNA_pol_V/MYBBP1A"/>
</dbReference>
<evidence type="ECO:0000256" key="4">
    <source>
        <dbReference type="SAM" id="MobiDB-lite"/>
    </source>
</evidence>
<feature type="compositionally biased region" description="Acidic residues" evidence="4">
    <location>
        <begin position="811"/>
        <end position="824"/>
    </location>
</feature>
<feature type="compositionally biased region" description="Basic and acidic residues" evidence="4">
    <location>
        <begin position="25"/>
        <end position="34"/>
    </location>
</feature>
<dbReference type="SUPFAM" id="SSF48371">
    <property type="entry name" value="ARM repeat"/>
    <property type="match status" value="1"/>
</dbReference>
<gene>
    <name evidence="5" type="ORF">PVAG01_09302</name>
</gene>
<evidence type="ECO:0000313" key="6">
    <source>
        <dbReference type="Proteomes" id="UP001629113"/>
    </source>
</evidence>
<name>A0ABR4P6Y5_9HELO</name>
<dbReference type="EMBL" id="JBFCZG010000008">
    <property type="protein sequence ID" value="KAL3419081.1"/>
    <property type="molecule type" value="Genomic_DNA"/>
</dbReference>
<dbReference type="InterPro" id="IPR016024">
    <property type="entry name" value="ARM-type_fold"/>
</dbReference>
<accession>A0ABR4P6Y5</accession>
<feature type="compositionally biased region" description="Acidic residues" evidence="4">
    <location>
        <begin position="766"/>
        <end position="789"/>
    </location>
</feature>
<feature type="region of interest" description="Disordered" evidence="4">
    <location>
        <begin position="1"/>
        <end position="49"/>
    </location>
</feature>
<sequence>MGSKRKRTTQDAPEASPVAKKHQKDVKSTPKPDPIDTTPSPFLDNPKGPELKREVELYNLLGSEDTNDRLEAAEAIVIGLLGTENAEEYSGVHESTLQKHLERRLFRGLASGRNASRLGFSYVLAEIIGQLFGKASLMEKHYKSLTFETVLGFLVAKTKPDGDLSGQEEKDHALGLLFGLKSFVQSKILFENNERWTLVLEKLFKLSEKKPWTREECGSVIVEALAQMNQSQAELTLEKLCAAGLALSPEGVGIWIIAKSRFPDMKVPSKPWGHSGNPLQHLKTLAAALKESSSGDSKSDGIQQAKQTGSWNPQLHFVWNIVLAQFAQSAQAKTHGIRTEFQNFWKVAVDENLFSSTASRERKFWGFLLLQKILNEAISYKKLLPSVFSHNLVRCLINSVQEKDRFLNRAADKSLKVLLQAVETNPELLATVLPHLISGHGNYNFDKITKTKTIDKLLALTTDANTEAIIVILKKPILIIESTDLVKDSESRRQMFGDYILNLVRRSNSTDNSEDAPWLKESALPTLFDFAYGNESKCVPELSERTRTLFRNRLTSALAYLLSDLGGFHYPCDLLVSATPDAVVMDENITEEKNASVSTMRKILKKAKKASDKEKAPLHALALLYSLVIFQLYNGESEAVSILEELKLCYDKLIRHKDTEDSDVEASEVLVELLLSFISKPSALLRKVTQHVFSAFMGEMTAGGLALMTDVLESSESLKGQQELFDQEPEDNQDDDIEMEDGEDELDSDVEIQDMKVLNGFLNTSDVEEDDDDDEQDEEDDEEDDADDEEARKLDEALAKALGTKPLDADGNVEEESDDDADMSDSEMMALDAKLVEIFSQRKKQPNKKQEKKDAKETMVNFKSRVLDLLDIYVRKQATNPLAFDLLLPLLQLIRSTKTKQVAEKAHNVILSFAKAAKKEGQTEIDSAEQLQLMKNIHTEASKDLSHMFGKAASTSSLLVASSLYRVNKEDSLEDIATLYKDTEIAWMKKEVKIQSAFFSEWHNWCQSIANA</sequence>